<organism evidence="1 2">
    <name type="scientific">Pedobacter soli</name>
    <dbReference type="NCBI Taxonomy" id="390242"/>
    <lineage>
        <taxon>Bacteria</taxon>
        <taxon>Pseudomonadati</taxon>
        <taxon>Bacteroidota</taxon>
        <taxon>Sphingobacteriia</taxon>
        <taxon>Sphingobacteriales</taxon>
        <taxon>Sphingobacteriaceae</taxon>
        <taxon>Pedobacter</taxon>
    </lineage>
</organism>
<dbReference type="Pfam" id="PF14106">
    <property type="entry name" value="DUF4279"/>
    <property type="match status" value="1"/>
</dbReference>
<keyword evidence="2" id="KW-1185">Reference proteome</keyword>
<evidence type="ECO:0000313" key="2">
    <source>
        <dbReference type="Proteomes" id="UP000199455"/>
    </source>
</evidence>
<evidence type="ECO:0008006" key="3">
    <source>
        <dbReference type="Google" id="ProtNLM"/>
    </source>
</evidence>
<protein>
    <recommendedName>
        <fullName evidence="3">DUF4279 domain-containing protein</fullName>
    </recommendedName>
</protein>
<dbReference type="EMBL" id="FMZH01000007">
    <property type="protein sequence ID" value="SDD66026.1"/>
    <property type="molecule type" value="Genomic_DNA"/>
</dbReference>
<dbReference type="Proteomes" id="UP000199455">
    <property type="component" value="Unassembled WGS sequence"/>
</dbReference>
<proteinExistence type="predicted"/>
<dbReference type="STRING" id="390242.SAMN04488024_10741"/>
<gene>
    <name evidence="1" type="ORF">SAMN04488024_10741</name>
</gene>
<reference evidence="2" key="1">
    <citation type="submission" date="2016-10" db="EMBL/GenBank/DDBJ databases">
        <authorList>
            <person name="Varghese N."/>
            <person name="Submissions S."/>
        </authorList>
    </citation>
    <scope>NUCLEOTIDE SEQUENCE [LARGE SCALE GENOMIC DNA]</scope>
    <source>
        <strain evidence="2">DSM 18609</strain>
    </source>
</reference>
<sequence length="138" mass="15934">MKKHKVELRFCVSGFEDITHAELTNLFGITPVKEYFKGLPINPKLSQGKLATLNRWLICSPNFKVDDDFEMQMNGFIELAKNKTAVFNDICKKYSCEFSCAIFLEAGIEMSTPWIHLGDDYNTYFGKLNVHFDMDLYV</sequence>
<dbReference type="AlphaFoldDB" id="A0A1G6WLR9"/>
<dbReference type="InterPro" id="IPR025459">
    <property type="entry name" value="DUF4279"/>
</dbReference>
<dbReference type="RefSeq" id="WP_090770179.1">
    <property type="nucleotide sequence ID" value="NZ_FMZH01000007.1"/>
</dbReference>
<accession>A0A1G6WLR9</accession>
<name>A0A1G6WLR9_9SPHI</name>
<evidence type="ECO:0000313" key="1">
    <source>
        <dbReference type="EMBL" id="SDD66026.1"/>
    </source>
</evidence>